<keyword evidence="3" id="KW-1185">Reference proteome</keyword>
<sequence>MFNKKNVAHGNKETGVLERQEIVDVSFPKGKRDMDDRLERVETSTTKLENIVFNVIRKVVGYNPKKAPVVRSRVYNRSFLVQIPPPLANLSQSNKKLSLTMKTKHIAQRGSKNKKHADSESSRRELSDGEPDQKPPRNDPPPSASLPEKDPSSIAPSEAPMETGNQEEVEESPLPLTLDTREGDSTDKNQSEFESKSAKKDKEGDQDDEVVAVGSSSEDTTVKEGRKKRVLKRLRLCSSKQQKTSASSTPTQSHFLRSEDTAKSPFLTQGRSKKAADQSDTGMAGVNKKRNDQFCKRKEEFDGINCVFAGSYVEKVVAEFYAGLPDTKVEADTIRGHLYKFSPAMINEAQDLVPLSRRKRRRIQP</sequence>
<evidence type="ECO:0000313" key="2">
    <source>
        <dbReference type="EMBL" id="KAG2323278.1"/>
    </source>
</evidence>
<reference evidence="2 3" key="1">
    <citation type="submission" date="2020-02" db="EMBL/GenBank/DDBJ databases">
        <authorList>
            <person name="Ma Q."/>
            <person name="Huang Y."/>
            <person name="Song X."/>
            <person name="Pei D."/>
        </authorList>
    </citation>
    <scope>NUCLEOTIDE SEQUENCE [LARGE SCALE GENOMIC DNA]</scope>
    <source>
        <strain evidence="2">Sxm20200214</strain>
        <tissue evidence="2">Leaf</tissue>
    </source>
</reference>
<feature type="compositionally biased region" description="Basic and acidic residues" evidence="1">
    <location>
        <begin position="179"/>
        <end position="203"/>
    </location>
</feature>
<dbReference type="EMBL" id="JAAMPC010000003">
    <property type="protein sequence ID" value="KAG2323278.1"/>
    <property type="molecule type" value="Genomic_DNA"/>
</dbReference>
<feature type="compositionally biased region" description="Low complexity" evidence="1">
    <location>
        <begin position="236"/>
        <end position="253"/>
    </location>
</feature>
<feature type="compositionally biased region" description="Basic and acidic residues" evidence="1">
    <location>
        <begin position="116"/>
        <end position="137"/>
    </location>
</feature>
<evidence type="ECO:0000313" key="3">
    <source>
        <dbReference type="Proteomes" id="UP000886595"/>
    </source>
</evidence>
<evidence type="ECO:0000256" key="1">
    <source>
        <dbReference type="SAM" id="MobiDB-lite"/>
    </source>
</evidence>
<organism evidence="2 3">
    <name type="scientific">Brassica carinata</name>
    <name type="common">Ethiopian mustard</name>
    <name type="synonym">Abyssinian cabbage</name>
    <dbReference type="NCBI Taxonomy" id="52824"/>
    <lineage>
        <taxon>Eukaryota</taxon>
        <taxon>Viridiplantae</taxon>
        <taxon>Streptophyta</taxon>
        <taxon>Embryophyta</taxon>
        <taxon>Tracheophyta</taxon>
        <taxon>Spermatophyta</taxon>
        <taxon>Magnoliopsida</taxon>
        <taxon>eudicotyledons</taxon>
        <taxon>Gunneridae</taxon>
        <taxon>Pentapetalae</taxon>
        <taxon>rosids</taxon>
        <taxon>malvids</taxon>
        <taxon>Brassicales</taxon>
        <taxon>Brassicaceae</taxon>
        <taxon>Brassiceae</taxon>
        <taxon>Brassica</taxon>
    </lineage>
</organism>
<feature type="region of interest" description="Disordered" evidence="1">
    <location>
        <begin position="104"/>
        <end position="286"/>
    </location>
</feature>
<dbReference type="OrthoDB" id="1102012at2759"/>
<gene>
    <name evidence="2" type="ORF">Bca52824_016491</name>
</gene>
<name>A0A8X7W748_BRACI</name>
<feature type="compositionally biased region" description="Basic residues" evidence="1">
    <location>
        <begin position="104"/>
        <end position="115"/>
    </location>
</feature>
<protein>
    <submittedName>
        <fullName evidence="2">Uncharacterized protein</fullName>
    </submittedName>
</protein>
<accession>A0A8X7W748</accession>
<comment type="caution">
    <text evidence="2">The sequence shown here is derived from an EMBL/GenBank/DDBJ whole genome shotgun (WGS) entry which is preliminary data.</text>
</comment>
<feature type="compositionally biased region" description="Basic residues" evidence="1">
    <location>
        <begin position="225"/>
        <end position="235"/>
    </location>
</feature>
<dbReference type="AlphaFoldDB" id="A0A8X7W748"/>
<proteinExistence type="predicted"/>
<dbReference type="Proteomes" id="UP000886595">
    <property type="component" value="Unassembled WGS sequence"/>
</dbReference>